<keyword evidence="2" id="KW-1185">Reference proteome</keyword>
<dbReference type="AlphaFoldDB" id="A0A140DV22"/>
<sequence>MQVRYYKEYSSILGREMEFKLYGHAGPLCLVIPCQDGRFFEWEDRRMFDLVSGLIDEGRIQFLTVDSVDAETWSSFGPTEGRMHRLEAWNRYVLDELIPSALWKTGKSEAEPLMVMGASMGAYHAVNLFFRHPWRFSRLLALSGLYDMSRYVYDSCYTKEFHINNPLAYLEELDPQDERISLYNAADARIVIGQGAWENECLEDTRKLADLFWRKGIQVETCFWGYDTPHDWPSWERQLLEYLPHMV</sequence>
<dbReference type="STRING" id="1702221.AALO17_13650"/>
<dbReference type="GeneID" id="78478080"/>
<organism evidence="1 2">
    <name type="scientific">Faecalibaculum rodentium</name>
    <dbReference type="NCBI Taxonomy" id="1702221"/>
    <lineage>
        <taxon>Bacteria</taxon>
        <taxon>Bacillati</taxon>
        <taxon>Bacillota</taxon>
        <taxon>Erysipelotrichia</taxon>
        <taxon>Erysipelotrichales</taxon>
        <taxon>Erysipelotrichaceae</taxon>
        <taxon>Faecalibaculum</taxon>
    </lineage>
</organism>
<gene>
    <name evidence="1" type="ORF">AALO17_13650</name>
</gene>
<dbReference type="InterPro" id="IPR029058">
    <property type="entry name" value="AB_hydrolase_fold"/>
</dbReference>
<dbReference type="Proteomes" id="UP000069771">
    <property type="component" value="Chromosome"/>
</dbReference>
<dbReference type="InterPro" id="IPR000801">
    <property type="entry name" value="Esterase-like"/>
</dbReference>
<dbReference type="RefSeq" id="WP_067556935.1">
    <property type="nucleotide sequence ID" value="NZ_CANSHE010000009.1"/>
</dbReference>
<dbReference type="PANTHER" id="PTHR48098:SF3">
    <property type="entry name" value="IRON(III) ENTEROBACTIN ESTERASE"/>
    <property type="match status" value="1"/>
</dbReference>
<protein>
    <recommendedName>
        <fullName evidence="3">Esterase</fullName>
    </recommendedName>
</protein>
<evidence type="ECO:0008006" key="3">
    <source>
        <dbReference type="Google" id="ProtNLM"/>
    </source>
</evidence>
<dbReference type="InterPro" id="IPR050583">
    <property type="entry name" value="Mycobacterial_A85_antigen"/>
</dbReference>
<dbReference type="PANTHER" id="PTHR48098">
    <property type="entry name" value="ENTEROCHELIN ESTERASE-RELATED"/>
    <property type="match status" value="1"/>
</dbReference>
<evidence type="ECO:0000313" key="2">
    <source>
        <dbReference type="Proteomes" id="UP000069771"/>
    </source>
</evidence>
<dbReference type="Pfam" id="PF00756">
    <property type="entry name" value="Esterase"/>
    <property type="match status" value="1"/>
</dbReference>
<evidence type="ECO:0000313" key="1">
    <source>
        <dbReference type="EMBL" id="AMK54499.1"/>
    </source>
</evidence>
<proteinExistence type="predicted"/>
<dbReference type="SUPFAM" id="SSF53474">
    <property type="entry name" value="alpha/beta-Hydrolases"/>
    <property type="match status" value="1"/>
</dbReference>
<dbReference type="EMBL" id="CP011391">
    <property type="protein sequence ID" value="AMK54499.1"/>
    <property type="molecule type" value="Genomic_DNA"/>
</dbReference>
<dbReference type="KEGG" id="fro:AALO17_13650"/>
<dbReference type="OrthoDB" id="9775130at2"/>
<accession>A0A140DV22</accession>
<reference evidence="1 2" key="1">
    <citation type="journal article" date="2016" name="Gut Pathog.">
        <title>Whole genome sequencing of "Faecalibaculum rodentium" ALO17, isolated from C57BL/6J laboratory mouse feces.</title>
        <authorList>
            <person name="Lim S."/>
            <person name="Chang D.H."/>
            <person name="Ahn S."/>
            <person name="Kim B.C."/>
        </authorList>
    </citation>
    <scope>NUCLEOTIDE SEQUENCE [LARGE SCALE GENOMIC DNA]</scope>
    <source>
        <strain evidence="1 2">Alo17</strain>
    </source>
</reference>
<name>A0A140DV22_9FIRM</name>
<dbReference type="Gene3D" id="3.40.50.1820">
    <property type="entry name" value="alpha/beta hydrolase"/>
    <property type="match status" value="1"/>
</dbReference>